<dbReference type="PRINTS" id="PR01270">
    <property type="entry name" value="HDASUPER"/>
</dbReference>
<evidence type="ECO:0000259" key="2">
    <source>
        <dbReference type="Pfam" id="PF00850"/>
    </source>
</evidence>
<dbReference type="InterPro" id="IPR037138">
    <property type="entry name" value="His_deacetylse_dom_sf"/>
</dbReference>
<evidence type="ECO:0000313" key="4">
    <source>
        <dbReference type="Proteomes" id="UP000199119"/>
    </source>
</evidence>
<reference evidence="4" key="1">
    <citation type="submission" date="2016-10" db="EMBL/GenBank/DDBJ databases">
        <authorList>
            <person name="Varghese N."/>
            <person name="Submissions S."/>
        </authorList>
    </citation>
    <scope>NUCLEOTIDE SEQUENCE [LARGE SCALE GENOMIC DNA]</scope>
    <source>
        <strain evidence="4">DSM 27981</strain>
    </source>
</reference>
<dbReference type="OrthoDB" id="9808367at2"/>
<dbReference type="SUPFAM" id="SSF52768">
    <property type="entry name" value="Arginase/deacetylase"/>
    <property type="match status" value="1"/>
</dbReference>
<dbReference type="InterPro" id="IPR000286">
    <property type="entry name" value="HDACs"/>
</dbReference>
<dbReference type="Gene3D" id="3.40.800.20">
    <property type="entry name" value="Histone deacetylase domain"/>
    <property type="match status" value="1"/>
</dbReference>
<evidence type="ECO:0000313" key="3">
    <source>
        <dbReference type="EMBL" id="SFE35746.1"/>
    </source>
</evidence>
<dbReference type="InterPro" id="IPR023801">
    <property type="entry name" value="His_deacetylse_dom"/>
</dbReference>
<accession>A0A1I1ZVT9</accession>
<dbReference type="STRING" id="1177982.SAMN04489711_101365"/>
<comment type="similarity">
    <text evidence="1">Belongs to the histone deacetylase family.</text>
</comment>
<dbReference type="Proteomes" id="UP000199119">
    <property type="component" value="Unassembled WGS sequence"/>
</dbReference>
<dbReference type="InterPro" id="IPR023696">
    <property type="entry name" value="Ureohydrolase_dom_sf"/>
</dbReference>
<feature type="domain" description="Histone deacetylase" evidence="2">
    <location>
        <begin position="23"/>
        <end position="316"/>
    </location>
</feature>
<protein>
    <submittedName>
        <fullName evidence="3">Acetoin utilization deacetylase AcuC</fullName>
    </submittedName>
</protein>
<gene>
    <name evidence="3" type="ORF">SAMN04489711_101365</name>
</gene>
<dbReference type="CDD" id="cd11599">
    <property type="entry name" value="HDAC_classII_2"/>
    <property type="match status" value="1"/>
</dbReference>
<dbReference type="GO" id="GO:0040029">
    <property type="term" value="P:epigenetic regulation of gene expression"/>
    <property type="evidence" value="ECO:0007669"/>
    <property type="project" value="TreeGrafter"/>
</dbReference>
<sequence length="319" mass="35280">MTVSKTGYFTHRDCWKHEMGAGHPECPARLDAIEDRLLVTGVADALERFEAPQASLADIELAHDRMYVASLRGMTDRLVEELQAGGPAHAQIDPDTSINAHTWNASLRAAGAALAATDAVMAGEIENAFCSVRPPGHHATRNKAMGFCFFNNVAVAARYALERYKLHRVAVVDFDVHHGNGTEDILSGDPRALMVSIFQHPFYPFSGDADPAPNMLNVPVAAYTKGMDVREIVEMLWIPRLEAFKPEMIFVSAGFDAHREDDMGQLGLTEQDYTWITQRIKDVARRFSKGRIVSCLEGGYMMDPLARSVEAHIRVLADL</sequence>
<organism evidence="3 4">
    <name type="scientific">Paracidovorax wautersii</name>
    <dbReference type="NCBI Taxonomy" id="1177982"/>
    <lineage>
        <taxon>Bacteria</taxon>
        <taxon>Pseudomonadati</taxon>
        <taxon>Pseudomonadota</taxon>
        <taxon>Betaproteobacteria</taxon>
        <taxon>Burkholderiales</taxon>
        <taxon>Comamonadaceae</taxon>
        <taxon>Paracidovorax</taxon>
    </lineage>
</organism>
<proteinExistence type="inferred from homology"/>
<evidence type="ECO:0000256" key="1">
    <source>
        <dbReference type="ARBA" id="ARBA00005947"/>
    </source>
</evidence>
<name>A0A1I1ZVT9_9BURK</name>
<dbReference type="GO" id="GO:0004407">
    <property type="term" value="F:histone deacetylase activity"/>
    <property type="evidence" value="ECO:0007669"/>
    <property type="project" value="TreeGrafter"/>
</dbReference>
<dbReference type="PANTHER" id="PTHR10625:SF10">
    <property type="entry name" value="HISTONE DEACETYLASE HDAC1"/>
    <property type="match status" value="1"/>
</dbReference>
<dbReference type="AlphaFoldDB" id="A0A1I1ZVT9"/>
<dbReference type="EMBL" id="FONX01000001">
    <property type="protein sequence ID" value="SFE35746.1"/>
    <property type="molecule type" value="Genomic_DNA"/>
</dbReference>
<dbReference type="PANTHER" id="PTHR10625">
    <property type="entry name" value="HISTONE DEACETYLASE HDAC1-RELATED"/>
    <property type="match status" value="1"/>
</dbReference>
<dbReference type="RefSeq" id="WP_092936989.1">
    <property type="nucleotide sequence ID" value="NZ_FONX01000001.1"/>
</dbReference>
<dbReference type="Pfam" id="PF00850">
    <property type="entry name" value="Hist_deacetyl"/>
    <property type="match status" value="1"/>
</dbReference>
<keyword evidence="4" id="KW-1185">Reference proteome</keyword>